<evidence type="ECO:0000256" key="1">
    <source>
        <dbReference type="ARBA" id="ARBA00004651"/>
    </source>
</evidence>
<dbReference type="RefSeq" id="WP_137733949.1">
    <property type="nucleotide sequence ID" value="NZ_BJCL01000008.1"/>
</dbReference>
<protein>
    <recommendedName>
        <fullName evidence="8">Cytochrome b561 bacterial/Ni-hydrogenase domain-containing protein</fullName>
    </recommendedName>
</protein>
<gene>
    <name evidence="9" type="ORF">AQPW35_33100</name>
</gene>
<feature type="transmembrane region" description="Helical" evidence="7">
    <location>
        <begin position="54"/>
        <end position="74"/>
    </location>
</feature>
<dbReference type="GO" id="GO:0005886">
    <property type="term" value="C:plasma membrane"/>
    <property type="evidence" value="ECO:0007669"/>
    <property type="project" value="UniProtKB-SubCell"/>
</dbReference>
<evidence type="ECO:0000256" key="7">
    <source>
        <dbReference type="SAM" id="Phobius"/>
    </source>
</evidence>
<accession>A0A480ARF5</accession>
<dbReference type="AlphaFoldDB" id="A0A480ARF5"/>
<dbReference type="OrthoDB" id="196472at2"/>
<dbReference type="InterPro" id="IPR016174">
    <property type="entry name" value="Di-haem_cyt_TM"/>
</dbReference>
<dbReference type="Proteomes" id="UP000301751">
    <property type="component" value="Unassembled WGS sequence"/>
</dbReference>
<dbReference type="SUPFAM" id="SSF81342">
    <property type="entry name" value="Transmembrane di-heme cytochromes"/>
    <property type="match status" value="1"/>
</dbReference>
<feature type="transmembrane region" description="Helical" evidence="7">
    <location>
        <begin position="156"/>
        <end position="174"/>
    </location>
</feature>
<sequence length="246" mass="26364">MNATSASPADLGTAPAVPTAHSRRTVDAPTRAFHWLTALCFAGAYATADGERWRLVHITLGYSLVGLVSWRVLWGLLGPRSTRFAGWATRLQALPGVLRQLRQGTWPGTQVQNLGMLLLIVALLASLTATLASGWVGDQGFTGDWIEEVHEFFGNTSLALVGAHIGAVVVLSLLRRRNLAGPMLTGRTPGRGPDLVARNRGWLAGLMVVAVLGFWLSFGVWQWQTAPAGSLLSAPESSQHHGDDDD</sequence>
<dbReference type="PANTHER" id="PTHR30485:SF2">
    <property type="entry name" value="BLL0597 PROTEIN"/>
    <property type="match status" value="1"/>
</dbReference>
<evidence type="ECO:0000259" key="8">
    <source>
        <dbReference type="Pfam" id="PF01292"/>
    </source>
</evidence>
<dbReference type="InterPro" id="IPR051542">
    <property type="entry name" value="Hydrogenase_cytochrome"/>
</dbReference>
<evidence type="ECO:0000256" key="6">
    <source>
        <dbReference type="SAM" id="MobiDB-lite"/>
    </source>
</evidence>
<keyword evidence="2" id="KW-1003">Cell membrane</keyword>
<proteinExistence type="predicted"/>
<keyword evidence="3 7" id="KW-0812">Transmembrane</keyword>
<dbReference type="InterPro" id="IPR011577">
    <property type="entry name" value="Cyt_b561_bac/Ni-Hgenase"/>
</dbReference>
<comment type="subcellular location">
    <subcellularLocation>
        <location evidence="1">Cell membrane</location>
        <topology evidence="1">Multi-pass membrane protein</topology>
    </subcellularLocation>
</comment>
<dbReference type="GO" id="GO:0022904">
    <property type="term" value="P:respiratory electron transport chain"/>
    <property type="evidence" value="ECO:0007669"/>
    <property type="project" value="InterPro"/>
</dbReference>
<keyword evidence="4 7" id="KW-1133">Transmembrane helix</keyword>
<dbReference type="Gene3D" id="1.20.950.20">
    <property type="entry name" value="Transmembrane di-heme cytochromes, Chain C"/>
    <property type="match status" value="1"/>
</dbReference>
<organism evidence="9 10">
    <name type="scientific">Pseudaquabacterium pictum</name>
    <dbReference type="NCBI Taxonomy" id="2315236"/>
    <lineage>
        <taxon>Bacteria</taxon>
        <taxon>Pseudomonadati</taxon>
        <taxon>Pseudomonadota</taxon>
        <taxon>Betaproteobacteria</taxon>
        <taxon>Burkholderiales</taxon>
        <taxon>Sphaerotilaceae</taxon>
        <taxon>Pseudaquabacterium</taxon>
    </lineage>
</organism>
<evidence type="ECO:0000313" key="9">
    <source>
        <dbReference type="EMBL" id="GCL64229.1"/>
    </source>
</evidence>
<feature type="transmembrane region" description="Helical" evidence="7">
    <location>
        <begin position="201"/>
        <end position="223"/>
    </location>
</feature>
<dbReference type="PANTHER" id="PTHR30485">
    <property type="entry name" value="NI/FE-HYDROGENASE 1 B-TYPE CYTOCHROME SUBUNIT"/>
    <property type="match status" value="1"/>
</dbReference>
<evidence type="ECO:0000256" key="5">
    <source>
        <dbReference type="ARBA" id="ARBA00023136"/>
    </source>
</evidence>
<keyword evidence="10" id="KW-1185">Reference proteome</keyword>
<dbReference type="GO" id="GO:0009055">
    <property type="term" value="F:electron transfer activity"/>
    <property type="evidence" value="ECO:0007669"/>
    <property type="project" value="InterPro"/>
</dbReference>
<evidence type="ECO:0000256" key="3">
    <source>
        <dbReference type="ARBA" id="ARBA00022692"/>
    </source>
</evidence>
<dbReference type="GO" id="GO:0020037">
    <property type="term" value="F:heme binding"/>
    <property type="evidence" value="ECO:0007669"/>
    <property type="project" value="TreeGrafter"/>
</dbReference>
<dbReference type="EMBL" id="BJCL01000008">
    <property type="protein sequence ID" value="GCL64229.1"/>
    <property type="molecule type" value="Genomic_DNA"/>
</dbReference>
<keyword evidence="5 7" id="KW-0472">Membrane</keyword>
<evidence type="ECO:0000256" key="4">
    <source>
        <dbReference type="ARBA" id="ARBA00022989"/>
    </source>
</evidence>
<feature type="region of interest" description="Disordered" evidence="6">
    <location>
        <begin position="1"/>
        <end position="23"/>
    </location>
</feature>
<evidence type="ECO:0000256" key="2">
    <source>
        <dbReference type="ARBA" id="ARBA00022475"/>
    </source>
</evidence>
<name>A0A480ARF5_9BURK</name>
<feature type="transmembrane region" description="Helical" evidence="7">
    <location>
        <begin position="114"/>
        <end position="136"/>
    </location>
</feature>
<evidence type="ECO:0000313" key="10">
    <source>
        <dbReference type="Proteomes" id="UP000301751"/>
    </source>
</evidence>
<feature type="domain" description="Cytochrome b561 bacterial/Ni-hydrogenase" evidence="8">
    <location>
        <begin position="27"/>
        <end position="186"/>
    </location>
</feature>
<reference evidence="10" key="1">
    <citation type="submission" date="2019-03" db="EMBL/GenBank/DDBJ databases">
        <title>Aquabacterium pictum sp.nov., the first bacteriochlorophyll a-containing freshwater bacterium in the genus Aquabacterium of the class Betaproteobacteria.</title>
        <authorList>
            <person name="Hirose S."/>
            <person name="Tank M."/>
            <person name="Hara E."/>
            <person name="Tamaki H."/>
            <person name="Takaichi S."/>
            <person name="Haruta S."/>
            <person name="Hanada S."/>
        </authorList>
    </citation>
    <scope>NUCLEOTIDE SEQUENCE [LARGE SCALE GENOMIC DNA]</scope>
    <source>
        <strain evidence="10">W35</strain>
    </source>
</reference>
<comment type="caution">
    <text evidence="9">The sequence shown here is derived from an EMBL/GenBank/DDBJ whole genome shotgun (WGS) entry which is preliminary data.</text>
</comment>
<dbReference type="Pfam" id="PF01292">
    <property type="entry name" value="Ni_hydr_CYTB"/>
    <property type="match status" value="1"/>
</dbReference>